<proteinExistence type="predicted"/>
<comment type="caution">
    <text evidence="1">The sequence shown here is derived from an EMBL/GenBank/DDBJ whole genome shotgun (WGS) entry which is preliminary data.</text>
</comment>
<organism evidence="1 2">
    <name type="scientific">Aspergillus sclerotioniger CBS 115572</name>
    <dbReference type="NCBI Taxonomy" id="1450535"/>
    <lineage>
        <taxon>Eukaryota</taxon>
        <taxon>Fungi</taxon>
        <taxon>Dikarya</taxon>
        <taxon>Ascomycota</taxon>
        <taxon>Pezizomycotina</taxon>
        <taxon>Eurotiomycetes</taxon>
        <taxon>Eurotiomycetidae</taxon>
        <taxon>Eurotiales</taxon>
        <taxon>Aspergillaceae</taxon>
        <taxon>Aspergillus</taxon>
        <taxon>Aspergillus subgen. Circumdati</taxon>
    </lineage>
</organism>
<dbReference type="AlphaFoldDB" id="A0A317WNI5"/>
<reference evidence="1 2" key="1">
    <citation type="submission" date="2016-12" db="EMBL/GenBank/DDBJ databases">
        <title>The genomes of Aspergillus section Nigri reveals drivers in fungal speciation.</title>
        <authorList>
            <consortium name="DOE Joint Genome Institute"/>
            <person name="Vesth T.C."/>
            <person name="Nybo J."/>
            <person name="Theobald S."/>
            <person name="Brandl J."/>
            <person name="Frisvad J.C."/>
            <person name="Nielsen K.F."/>
            <person name="Lyhne E.K."/>
            <person name="Kogle M.E."/>
            <person name="Kuo A."/>
            <person name="Riley R."/>
            <person name="Clum A."/>
            <person name="Nolan M."/>
            <person name="Lipzen A."/>
            <person name="Salamov A."/>
            <person name="Henrissat B."/>
            <person name="Wiebenga A."/>
            <person name="De Vries R.P."/>
            <person name="Grigoriev I.V."/>
            <person name="Mortensen U.H."/>
            <person name="Andersen M.R."/>
            <person name="Baker S.E."/>
        </authorList>
    </citation>
    <scope>NUCLEOTIDE SEQUENCE [LARGE SCALE GENOMIC DNA]</scope>
    <source>
        <strain evidence="1 2">CBS 115572</strain>
    </source>
</reference>
<dbReference type="Proteomes" id="UP000246702">
    <property type="component" value="Unassembled WGS sequence"/>
</dbReference>
<keyword evidence="2" id="KW-1185">Reference proteome</keyword>
<dbReference type="GeneID" id="37117892"/>
<name>A0A317WNI5_9EURO</name>
<protein>
    <submittedName>
        <fullName evidence="1">Uncharacterized protein</fullName>
    </submittedName>
</protein>
<dbReference type="EMBL" id="MSFK01000015">
    <property type="protein sequence ID" value="PWY86617.1"/>
    <property type="molecule type" value="Genomic_DNA"/>
</dbReference>
<sequence length="146" mass="15990">MYQVVAQVQSLVENGGEATRKTIIGTLRNLSCSLESLQDMMQSIPYLSKEPVTTEQLVAKTNSATTLLGRIPRYLASVNTIQKVAINISIADSTAIVGSIGRVIWALPGFLQSTKYQDTLQKAMNTDILRFILMQSMPEKSACHPS</sequence>
<gene>
    <name evidence="1" type="ORF">BO94DRAFT_586202</name>
</gene>
<accession>A0A317WNI5</accession>
<evidence type="ECO:0000313" key="2">
    <source>
        <dbReference type="Proteomes" id="UP000246702"/>
    </source>
</evidence>
<evidence type="ECO:0000313" key="1">
    <source>
        <dbReference type="EMBL" id="PWY86617.1"/>
    </source>
</evidence>
<dbReference type="RefSeq" id="XP_025467208.1">
    <property type="nucleotide sequence ID" value="XM_025615749.1"/>
</dbReference>